<sequence>MDTNTKKGYDLINRRCKQWVNEEEVRHVWMKGLEEALQIDLDAERAKRDSSYNNVIIEFKGPGLFKGNETSPKFIEATEGRLLKYIQRLAAEQGMDEKDYIGIAIDGDHVGFAQVQEGKIIHQPLMPFSIITFQMVVDALKANFRRAITSENLAEDFGHLSTTGREFMQVLSDALEDALGQSGNRKIKMLFEEWATLYGQAADLSIQQRKKISGSLGFDFNGPAYIDLPAKLFVTHTFHSLLMKLIAAEIVAAHGMASSASLIHELLAIDNNEALIAALRADVEHGGFFNAVGLHGFVEEAIFSWYLDAASKRTVRSSLCLAIRTLLAQLSVYRFDTIKKAGRSRDVLRDFYQDLVPEGLRKSLGEFYTPDWLVEHAVAKLGYNDAKWLAARLLDPTCGSGSFLLEAIEQKRRAALAAGWNADRTVEMLTTTIWGFDLNPLAVQSSRVNFLIAIADLLQQCKGKDVEIPVLLADAVYSPAPPPDGDQTVIEYSIGSEHANLQVVLPTELVRDRVLLDQVFQLMGMEVENDTEYPAVAKEMIKSGVLSKAQSDEWQVHLKETYDQVLALHRQNWNGIWFRIVRNFFWSATAGQFDAIVGNPPWVRWSNLPEAYRNRAKPTCEKYAIFSDTKFHGGNELDISAMITYTTADKWLVEGGRLVFIITQTVFQSPSSQGFRRFRINVTDRLVPLSVDDMKDLKPFPDAANKTAVAMFTKKIQGVTAYPLDYRVWFGKPKSDSAGNPKKGRGGLPQRLKAIDPRLHRSDVLGLVDVIQMEANPVSDTMEGAPWAVMKPGHFAAYKSLFGPSTWVNGRKGITTDLNGVYFVEVIDSNSADKTVKIRTRPQEGKTDLGKPRDFWVEADSLYPLAKGAGDLHPCYFLPENNLYTFVPNKGINRASLDIAAVSYSTHTNPKTFNFFKAYEFFLESRSTFRTRMKGAPFFSIYNVGDYTFSPYKVVWAEMTGDFAAAVVASGVVPGYGSRVYVPDHKLYFADFKEPEPAYFLCGLLHSEIVKEMIEAHNVATNMGDIFKHVSLPLFDPLNSAHTDLANLVKQAHGEHDAEIRSRTVIKVRNSAAKLIEEEIMQRNQSIC</sequence>
<evidence type="ECO:0000256" key="2">
    <source>
        <dbReference type="ARBA" id="ARBA00022603"/>
    </source>
</evidence>
<dbReference type="EC" id="2.1.1.72" evidence="1"/>
<protein>
    <recommendedName>
        <fullName evidence="1">site-specific DNA-methyltransferase (adenine-specific)</fullName>
        <ecNumber evidence="1">2.1.1.72</ecNumber>
    </recommendedName>
</protein>
<dbReference type="EMBL" id="JMTB01000117">
    <property type="protein sequence ID" value="KFB99294.1"/>
    <property type="molecule type" value="Genomic_DNA"/>
</dbReference>
<comment type="catalytic activity">
    <reaction evidence="5">
        <text>a 2'-deoxyadenosine in DNA + S-adenosyl-L-methionine = an N(6)-methyl-2'-deoxyadenosine in DNA + S-adenosyl-L-homocysteine + H(+)</text>
        <dbReference type="Rhea" id="RHEA:15197"/>
        <dbReference type="Rhea" id="RHEA-COMP:12418"/>
        <dbReference type="Rhea" id="RHEA-COMP:12419"/>
        <dbReference type="ChEBI" id="CHEBI:15378"/>
        <dbReference type="ChEBI" id="CHEBI:57856"/>
        <dbReference type="ChEBI" id="CHEBI:59789"/>
        <dbReference type="ChEBI" id="CHEBI:90615"/>
        <dbReference type="ChEBI" id="CHEBI:90616"/>
        <dbReference type="EC" id="2.1.1.72"/>
    </reaction>
</comment>
<dbReference type="Pfam" id="PF07669">
    <property type="entry name" value="Eco57I"/>
    <property type="match status" value="1"/>
</dbReference>
<dbReference type="PROSITE" id="PS00092">
    <property type="entry name" value="N6_MTASE"/>
    <property type="match status" value="1"/>
</dbReference>
<comment type="caution">
    <text evidence="7">The sequence shown here is derived from an EMBL/GenBank/DDBJ whole genome shotgun (WGS) entry which is preliminary data.</text>
</comment>
<reference evidence="8" key="1">
    <citation type="submission" date="2014-05" db="EMBL/GenBank/DDBJ databases">
        <title>ATOL: Assembling a taxonomically balanced genome-scale reconstruction of the evolutionary history of the Enterobacteriaceae.</title>
        <authorList>
            <person name="Plunkett G. III"/>
            <person name="Neeno-Eckwall E.C."/>
            <person name="Glasner J.D."/>
            <person name="Perna N.T."/>
        </authorList>
    </citation>
    <scope>NUCLEOTIDE SEQUENCE [LARGE SCALE GENOMIC DNA]</scope>
    <source>
        <strain evidence="8">ATCC 49490</strain>
    </source>
</reference>
<gene>
    <name evidence="7" type="ORF">GTGU_04297</name>
</gene>
<dbReference type="OrthoDB" id="9784823at2"/>
<dbReference type="AlphaFoldDB" id="A0A084ZPA0"/>
<dbReference type="PRINTS" id="PR00507">
    <property type="entry name" value="N12N6MTFRASE"/>
</dbReference>
<dbReference type="GO" id="GO:0032259">
    <property type="term" value="P:methylation"/>
    <property type="evidence" value="ECO:0007669"/>
    <property type="project" value="UniProtKB-KW"/>
</dbReference>
<dbReference type="Gene3D" id="3.40.50.150">
    <property type="entry name" value="Vaccinia Virus protein VP39"/>
    <property type="match status" value="1"/>
</dbReference>
<name>A0A084ZPA0_9ENTR</name>
<feature type="domain" description="Type II methyltransferase M.TaqI-like" evidence="6">
    <location>
        <begin position="433"/>
        <end position="685"/>
    </location>
</feature>
<keyword evidence="4" id="KW-0949">S-adenosyl-L-methionine</keyword>
<accession>A0A084ZPA0</accession>
<dbReference type="PANTHER" id="PTHR33841">
    <property type="entry name" value="DNA METHYLTRANSFERASE YEEA-RELATED"/>
    <property type="match status" value="1"/>
</dbReference>
<dbReference type="Proteomes" id="UP000028630">
    <property type="component" value="Unassembled WGS sequence"/>
</dbReference>
<dbReference type="GO" id="GO:0003676">
    <property type="term" value="F:nucleic acid binding"/>
    <property type="evidence" value="ECO:0007669"/>
    <property type="project" value="InterPro"/>
</dbReference>
<keyword evidence="3" id="KW-0808">Transferase</keyword>
<evidence type="ECO:0000256" key="4">
    <source>
        <dbReference type="ARBA" id="ARBA00022691"/>
    </source>
</evidence>
<evidence type="ECO:0000256" key="1">
    <source>
        <dbReference type="ARBA" id="ARBA00011900"/>
    </source>
</evidence>
<dbReference type="GO" id="GO:0006304">
    <property type="term" value="P:DNA modification"/>
    <property type="evidence" value="ECO:0007669"/>
    <property type="project" value="InterPro"/>
</dbReference>
<dbReference type="GO" id="GO:0009007">
    <property type="term" value="F:site-specific DNA-methyltransferase (adenine-specific) activity"/>
    <property type="evidence" value="ECO:0007669"/>
    <property type="project" value="UniProtKB-EC"/>
</dbReference>
<proteinExistence type="predicted"/>
<dbReference type="PANTHER" id="PTHR33841:SF4">
    <property type="entry name" value="RESTRICTION MODIFICATION SYSTEM DNA SPECIFICITY DOMAIN"/>
    <property type="match status" value="1"/>
</dbReference>
<evidence type="ECO:0000313" key="8">
    <source>
        <dbReference type="Proteomes" id="UP000028630"/>
    </source>
</evidence>
<evidence type="ECO:0000256" key="3">
    <source>
        <dbReference type="ARBA" id="ARBA00022679"/>
    </source>
</evidence>
<dbReference type="InterPro" id="IPR002052">
    <property type="entry name" value="DNA_methylase_N6_adenine_CS"/>
</dbReference>
<dbReference type="SUPFAM" id="SSF53335">
    <property type="entry name" value="S-adenosyl-L-methionine-dependent methyltransferases"/>
    <property type="match status" value="1"/>
</dbReference>
<dbReference type="InterPro" id="IPR029063">
    <property type="entry name" value="SAM-dependent_MTases_sf"/>
</dbReference>
<keyword evidence="8" id="KW-1185">Reference proteome</keyword>
<evidence type="ECO:0000256" key="5">
    <source>
        <dbReference type="ARBA" id="ARBA00047942"/>
    </source>
</evidence>
<organism evidence="7 8">
    <name type="scientific">Trabulsiella guamensis ATCC 49490</name>
    <dbReference type="NCBI Taxonomy" id="1005994"/>
    <lineage>
        <taxon>Bacteria</taxon>
        <taxon>Pseudomonadati</taxon>
        <taxon>Pseudomonadota</taxon>
        <taxon>Gammaproteobacteria</taxon>
        <taxon>Enterobacterales</taxon>
        <taxon>Enterobacteriaceae</taxon>
        <taxon>Trabulsiella</taxon>
    </lineage>
</organism>
<dbReference type="InterPro" id="IPR011639">
    <property type="entry name" value="MethylTrfase_TaqI-like_dom"/>
</dbReference>
<dbReference type="RefSeq" id="WP_038162056.1">
    <property type="nucleotide sequence ID" value="NZ_JMTB01000117.1"/>
</dbReference>
<dbReference type="eggNOG" id="COG1002">
    <property type="taxonomic scope" value="Bacteria"/>
</dbReference>
<evidence type="ECO:0000259" key="6">
    <source>
        <dbReference type="Pfam" id="PF07669"/>
    </source>
</evidence>
<keyword evidence="2" id="KW-0489">Methyltransferase</keyword>
<dbReference type="InterPro" id="IPR050953">
    <property type="entry name" value="N4_N6_ade-DNA_methylase"/>
</dbReference>
<dbReference type="eggNOG" id="COG0827">
    <property type="taxonomic scope" value="Bacteria"/>
</dbReference>
<evidence type="ECO:0000313" key="7">
    <source>
        <dbReference type="EMBL" id="KFB99294.1"/>
    </source>
</evidence>